<evidence type="ECO:0000256" key="5">
    <source>
        <dbReference type="ARBA" id="ARBA00022737"/>
    </source>
</evidence>
<keyword evidence="3" id="KW-1003">Cell membrane</keyword>
<evidence type="ECO:0000256" key="8">
    <source>
        <dbReference type="ARBA" id="ARBA00023136"/>
    </source>
</evidence>
<dbReference type="Pfam" id="PF03471">
    <property type="entry name" value="CorC_HlyC"/>
    <property type="match status" value="1"/>
</dbReference>
<evidence type="ECO:0000256" key="9">
    <source>
        <dbReference type="PROSITE-ProRule" id="PRU00703"/>
    </source>
</evidence>
<feature type="transmembrane region" description="Helical" evidence="10">
    <location>
        <begin position="71"/>
        <end position="89"/>
    </location>
</feature>
<dbReference type="InterPro" id="IPR000644">
    <property type="entry name" value="CBS_dom"/>
</dbReference>
<dbReference type="KEGG" id="ovb:NB640_11530"/>
<evidence type="ECO:0000313" key="12">
    <source>
        <dbReference type="EMBL" id="WAW11357.1"/>
    </source>
</evidence>
<accession>A0A9E9LZ12</accession>
<keyword evidence="7 9" id="KW-0129">CBS domain</keyword>
<name>A0A9E9LZ12_9BURK</name>
<keyword evidence="6 10" id="KW-1133">Transmembrane helix</keyword>
<keyword evidence="8 10" id="KW-0472">Membrane</keyword>
<dbReference type="Gene3D" id="3.30.465.10">
    <property type="match status" value="1"/>
</dbReference>
<reference evidence="12" key="1">
    <citation type="journal article" date="2022" name="Front. Microbiol.">
        <title>New perspectives on an old grouping: The genomic and phenotypic variability of Oxalobacter formigenes and the implications for calcium oxalate stone prevention.</title>
        <authorList>
            <person name="Chmiel J.A."/>
            <person name="Carr C."/>
            <person name="Stuivenberg G.A."/>
            <person name="Venema R."/>
            <person name="Chanyi R.M."/>
            <person name="Al K.F."/>
            <person name="Giguere D."/>
            <person name="Say H."/>
            <person name="Akouris P.P."/>
            <person name="Dominguez Romero S.A."/>
            <person name="Kwong A."/>
            <person name="Tai V."/>
            <person name="Koval S.F."/>
            <person name="Razvi H."/>
            <person name="Bjazevic J."/>
            <person name="Burton J.P."/>
        </authorList>
    </citation>
    <scope>NUCLEOTIDE SEQUENCE</scope>
    <source>
        <strain evidence="12">WoOx3</strain>
    </source>
</reference>
<dbReference type="InterPro" id="IPR005496">
    <property type="entry name" value="Integral_membrane_TerC"/>
</dbReference>
<proteinExistence type="inferred from homology"/>
<feature type="transmembrane region" description="Helical" evidence="10">
    <location>
        <begin position="174"/>
        <end position="191"/>
    </location>
</feature>
<dbReference type="EMBL" id="CP098242">
    <property type="protein sequence ID" value="WAW11357.1"/>
    <property type="molecule type" value="Genomic_DNA"/>
</dbReference>
<evidence type="ECO:0000256" key="6">
    <source>
        <dbReference type="ARBA" id="ARBA00022989"/>
    </source>
</evidence>
<dbReference type="InterPro" id="IPR016169">
    <property type="entry name" value="FAD-bd_PCMH_sub2"/>
</dbReference>
<dbReference type="SUPFAM" id="SSF54631">
    <property type="entry name" value="CBS-domain pair"/>
    <property type="match status" value="1"/>
</dbReference>
<dbReference type="InterPro" id="IPR005170">
    <property type="entry name" value="Transptr-assoc_dom"/>
</dbReference>
<evidence type="ECO:0000313" key="13">
    <source>
        <dbReference type="Proteomes" id="UP001156215"/>
    </source>
</evidence>
<dbReference type="GO" id="GO:0005886">
    <property type="term" value="C:plasma membrane"/>
    <property type="evidence" value="ECO:0007669"/>
    <property type="project" value="UniProtKB-SubCell"/>
</dbReference>
<evidence type="ECO:0000256" key="3">
    <source>
        <dbReference type="ARBA" id="ARBA00022475"/>
    </source>
</evidence>
<evidence type="ECO:0000256" key="7">
    <source>
        <dbReference type="ARBA" id="ARBA00023122"/>
    </source>
</evidence>
<protein>
    <submittedName>
        <fullName evidence="12">TerC family protein</fullName>
    </submittedName>
</protein>
<keyword evidence="13" id="KW-1185">Reference proteome</keyword>
<dbReference type="AlphaFoldDB" id="A0A9E9LZ12"/>
<dbReference type="PANTHER" id="PTHR22777">
    <property type="entry name" value="HEMOLYSIN-RELATED"/>
    <property type="match status" value="1"/>
</dbReference>
<evidence type="ECO:0000256" key="2">
    <source>
        <dbReference type="ARBA" id="ARBA00006337"/>
    </source>
</evidence>
<feature type="transmembrane region" description="Helical" evidence="10">
    <location>
        <begin position="38"/>
        <end position="59"/>
    </location>
</feature>
<gene>
    <name evidence="12" type="ORF">NB640_11530</name>
</gene>
<dbReference type="GO" id="GO:0050660">
    <property type="term" value="F:flavin adenine dinucleotide binding"/>
    <property type="evidence" value="ECO:0007669"/>
    <property type="project" value="InterPro"/>
</dbReference>
<feature type="domain" description="CBS" evidence="11">
    <location>
        <begin position="357"/>
        <end position="414"/>
    </location>
</feature>
<comment type="similarity">
    <text evidence="2">Belongs to the UPF0053 family.</text>
</comment>
<dbReference type="Proteomes" id="UP001156215">
    <property type="component" value="Chromosome"/>
</dbReference>
<comment type="subcellular location">
    <subcellularLocation>
        <location evidence="1">Cell membrane</location>
        <topology evidence="1">Multi-pass membrane protein</topology>
    </subcellularLocation>
</comment>
<dbReference type="RefSeq" id="WP_269310457.1">
    <property type="nucleotide sequence ID" value="NZ_CP098242.1"/>
</dbReference>
<dbReference type="InterPro" id="IPR046342">
    <property type="entry name" value="CBS_dom_sf"/>
</dbReference>
<evidence type="ECO:0000256" key="10">
    <source>
        <dbReference type="SAM" id="Phobius"/>
    </source>
</evidence>
<evidence type="ECO:0000256" key="1">
    <source>
        <dbReference type="ARBA" id="ARBA00004651"/>
    </source>
</evidence>
<feature type="transmembrane region" description="Helical" evidence="10">
    <location>
        <begin position="6"/>
        <end position="26"/>
    </location>
</feature>
<dbReference type="Pfam" id="PF03741">
    <property type="entry name" value="TerC"/>
    <property type="match status" value="1"/>
</dbReference>
<dbReference type="SMART" id="SM01091">
    <property type="entry name" value="CorC_HlyC"/>
    <property type="match status" value="1"/>
</dbReference>
<sequence>MGLVTLVVLEIVLGIDNLIFIAILADKLPARERNHARIVGLTLALVMRLLMLTALSWMVKLTTPWFTIWDIPFSGRDIILILGGFFLLYKSTTELHERVDGKIHLRAKERIVPSFAVVVAQIVVLDAVFSIDSVITAVGMVEHLPVMMIAVIIAMGVMMMASRPLTNFVNAHQTVVVLCLSFLLMIGLALIAEGAGLKIPKGYLYAAIGFSILIEFLNQLAQHNLTKNMEQVPMRERTAEAILRLLGNKTKAEKEFEPEFPEETIALSAFAEEERNMVSGVLTLGERSIHSVMTPRTEVSWINLDDDLDTIQETLRTIPHSVFPVCRGQLDNVIGIARAQDLMDDIHSGRTLENTKSIREPLVMPESAGVLKAMNILKQTRGHLAMVADEYGSIQGILTPIDILEAIAGEFPDEDEQPSAVEEKPGVWVMDGTTNIYYVEQLLETDGLVDEDDDYASLAGLLLERFGTVPHVGQVLEYADFRFEVLEMGGRRIAKVLVTKIEPTPVADERQGKLL</sequence>
<evidence type="ECO:0000259" key="11">
    <source>
        <dbReference type="PROSITE" id="PS51371"/>
    </source>
</evidence>
<evidence type="ECO:0000256" key="4">
    <source>
        <dbReference type="ARBA" id="ARBA00022692"/>
    </source>
</evidence>
<dbReference type="InterPro" id="IPR044751">
    <property type="entry name" value="Ion_transp-like_CBS"/>
</dbReference>
<feature type="transmembrane region" description="Helical" evidence="10">
    <location>
        <begin position="110"/>
        <end position="131"/>
    </location>
</feature>
<dbReference type="PANTHER" id="PTHR22777:SF15">
    <property type="entry name" value="UPF0053 INNER MEMBRANE PROTEIN YOAE"/>
    <property type="match status" value="1"/>
</dbReference>
<organism evidence="12 13">
    <name type="scientific">Oxalobacter vibrioformis</name>
    <dbReference type="NCBI Taxonomy" id="933080"/>
    <lineage>
        <taxon>Bacteria</taxon>
        <taxon>Pseudomonadati</taxon>
        <taxon>Pseudomonadota</taxon>
        <taxon>Betaproteobacteria</taxon>
        <taxon>Burkholderiales</taxon>
        <taxon>Oxalobacteraceae</taxon>
        <taxon>Oxalobacter</taxon>
    </lineage>
</organism>
<dbReference type="PROSITE" id="PS51371">
    <property type="entry name" value="CBS"/>
    <property type="match status" value="2"/>
</dbReference>
<feature type="domain" description="CBS" evidence="11">
    <location>
        <begin position="293"/>
        <end position="352"/>
    </location>
</feature>
<keyword evidence="5" id="KW-0677">Repeat</keyword>
<dbReference type="CDD" id="cd04590">
    <property type="entry name" value="CBS_pair_CorC_HlyC_assoc"/>
    <property type="match status" value="1"/>
</dbReference>
<keyword evidence="4 10" id="KW-0812">Transmembrane</keyword>
<feature type="transmembrane region" description="Helical" evidence="10">
    <location>
        <begin position="143"/>
        <end position="162"/>
    </location>
</feature>
<dbReference type="Pfam" id="PF00571">
    <property type="entry name" value="CBS"/>
    <property type="match status" value="1"/>
</dbReference>
<dbReference type="Gene3D" id="3.10.580.10">
    <property type="entry name" value="CBS-domain"/>
    <property type="match status" value="1"/>
</dbReference>
<dbReference type="InterPro" id="IPR036318">
    <property type="entry name" value="FAD-bd_PCMH-like_sf"/>
</dbReference>
<dbReference type="SUPFAM" id="SSF56176">
    <property type="entry name" value="FAD-binding/transporter-associated domain-like"/>
    <property type="match status" value="1"/>
</dbReference>